<dbReference type="EMBL" id="VAUV01000010">
    <property type="protein sequence ID" value="TLD70028.1"/>
    <property type="molecule type" value="Genomic_DNA"/>
</dbReference>
<dbReference type="Pfam" id="PF00266">
    <property type="entry name" value="Aminotran_5"/>
    <property type="match status" value="1"/>
</dbReference>
<evidence type="ECO:0000256" key="3">
    <source>
        <dbReference type="ARBA" id="ARBA00006490"/>
    </source>
</evidence>
<comment type="function">
    <text evidence="2">Catalyzes the removal of elemental sulfur atoms from cysteine to produce alanine. Seems to participate in the biosynthesis of the nitrogenase metalloclusters by providing the inorganic sulfur required for the Fe-S core formation.</text>
</comment>
<dbReference type="InterPro" id="IPR015424">
    <property type="entry name" value="PyrdxlP-dep_Trfase"/>
</dbReference>
<dbReference type="Gene3D" id="1.10.260.50">
    <property type="match status" value="1"/>
</dbReference>
<dbReference type="PIRSF" id="PIRSF005572">
    <property type="entry name" value="NifS"/>
    <property type="match status" value="1"/>
</dbReference>
<dbReference type="GO" id="GO:0046872">
    <property type="term" value="F:metal ion binding"/>
    <property type="evidence" value="ECO:0007669"/>
    <property type="project" value="UniProtKB-KW"/>
</dbReference>
<evidence type="ECO:0000256" key="6">
    <source>
        <dbReference type="ARBA" id="ARBA00022723"/>
    </source>
</evidence>
<dbReference type="Gene3D" id="3.40.640.10">
    <property type="entry name" value="Type I PLP-dependent aspartate aminotransferase-like (Major domain)"/>
    <property type="match status" value="1"/>
</dbReference>
<sequence>MLPYLDSNATTQVDPEVFEAMLPFLKEQYANPSASYRQARQVRKAIDIARQQVAALIDAEPEEIIFTSGGTEANNAAVFSALTLHYPNKTHLVTAKTEHSAVLEPAKRWMMEGQPVSFLNVSDDGQVNLNELGHCIIPNQTALLSIMWANNETGVIGPIAQAAGFAHENGALFHTDAVQAIGKVPVSVKKLPIDYLALSGHKFHAPKGIGALYVSKRVRFKPWMLGGGQENGRRSGTENVPFIIALGKAAELAMNHLSQGTSAAIATLRDTFEQTLLNAIPGSRVHGASAIRLGTTSNLYFPNIDAAGLLIMLDAKNIACSGGSACHTAQLHPSHVLEAMGVSAEDAQRSIRFSFSRFNTQDEVALGTQTVIECVKKMQELKGDNLVVQSTP</sequence>
<evidence type="ECO:0000313" key="14">
    <source>
        <dbReference type="Proteomes" id="UP000306196"/>
    </source>
</evidence>
<comment type="caution">
    <text evidence="13">The sequence shown here is derived from an EMBL/GenBank/DDBJ whole genome shotgun (WGS) entry which is preliminary data.</text>
</comment>
<dbReference type="InterPro" id="IPR020578">
    <property type="entry name" value="Aminotrans_V_PyrdxlP_BS"/>
</dbReference>
<dbReference type="OrthoDB" id="9808002at2"/>
<keyword evidence="13" id="KW-0032">Aminotransferase</keyword>
<comment type="catalytic activity">
    <reaction evidence="10">
        <text>(sulfur carrier)-H + L-cysteine = (sulfur carrier)-SH + L-alanine</text>
        <dbReference type="Rhea" id="RHEA:43892"/>
        <dbReference type="Rhea" id="RHEA-COMP:14737"/>
        <dbReference type="Rhea" id="RHEA-COMP:14739"/>
        <dbReference type="ChEBI" id="CHEBI:29917"/>
        <dbReference type="ChEBI" id="CHEBI:35235"/>
        <dbReference type="ChEBI" id="CHEBI:57972"/>
        <dbReference type="ChEBI" id="CHEBI:64428"/>
        <dbReference type="EC" id="2.8.1.7"/>
    </reaction>
</comment>
<keyword evidence="6" id="KW-0479">Metal-binding</keyword>
<comment type="cofactor">
    <cofactor evidence="1 11">
        <name>pyridoxal 5'-phosphate</name>
        <dbReference type="ChEBI" id="CHEBI:597326"/>
    </cofactor>
</comment>
<feature type="domain" description="Aminotransferase class V" evidence="12">
    <location>
        <begin position="4"/>
        <end position="364"/>
    </location>
</feature>
<evidence type="ECO:0000256" key="1">
    <source>
        <dbReference type="ARBA" id="ARBA00001933"/>
    </source>
</evidence>
<dbReference type="FunFam" id="3.40.640.10:FF:000084">
    <property type="entry name" value="IscS-like cysteine desulfurase"/>
    <property type="match status" value="1"/>
</dbReference>
<dbReference type="PROSITE" id="PS00595">
    <property type="entry name" value="AA_TRANSFER_CLASS_5"/>
    <property type="match status" value="1"/>
</dbReference>
<keyword evidence="9" id="KW-0411">Iron-sulfur</keyword>
<dbReference type="SUPFAM" id="SSF53383">
    <property type="entry name" value="PLP-dependent transferases"/>
    <property type="match status" value="1"/>
</dbReference>
<evidence type="ECO:0000256" key="9">
    <source>
        <dbReference type="ARBA" id="ARBA00023014"/>
    </source>
</evidence>
<evidence type="ECO:0000313" key="13">
    <source>
        <dbReference type="EMBL" id="TLD70028.1"/>
    </source>
</evidence>
<organism evidence="13 14">
    <name type="scientific">Phragmitibacter flavus</name>
    <dbReference type="NCBI Taxonomy" id="2576071"/>
    <lineage>
        <taxon>Bacteria</taxon>
        <taxon>Pseudomonadati</taxon>
        <taxon>Verrucomicrobiota</taxon>
        <taxon>Verrucomicrobiia</taxon>
        <taxon>Verrucomicrobiales</taxon>
        <taxon>Verrucomicrobiaceae</taxon>
        <taxon>Phragmitibacter</taxon>
    </lineage>
</organism>
<keyword evidence="14" id="KW-1185">Reference proteome</keyword>
<evidence type="ECO:0000256" key="10">
    <source>
        <dbReference type="ARBA" id="ARBA00050776"/>
    </source>
</evidence>
<dbReference type="GO" id="GO:0051536">
    <property type="term" value="F:iron-sulfur cluster binding"/>
    <property type="evidence" value="ECO:0007669"/>
    <property type="project" value="UniProtKB-KW"/>
</dbReference>
<evidence type="ECO:0000256" key="5">
    <source>
        <dbReference type="ARBA" id="ARBA00022679"/>
    </source>
</evidence>
<evidence type="ECO:0000256" key="11">
    <source>
        <dbReference type="RuleBase" id="RU004504"/>
    </source>
</evidence>
<dbReference type="Proteomes" id="UP000306196">
    <property type="component" value="Unassembled WGS sequence"/>
</dbReference>
<keyword evidence="7" id="KW-0663">Pyridoxal phosphate</keyword>
<protein>
    <recommendedName>
        <fullName evidence="4">cysteine desulfurase</fullName>
        <ecNumber evidence="4">2.8.1.7</ecNumber>
    </recommendedName>
</protein>
<evidence type="ECO:0000259" key="12">
    <source>
        <dbReference type="Pfam" id="PF00266"/>
    </source>
</evidence>
<dbReference type="Gene3D" id="3.90.1150.10">
    <property type="entry name" value="Aspartate Aminotransferase, domain 1"/>
    <property type="match status" value="1"/>
</dbReference>
<keyword evidence="5 13" id="KW-0808">Transferase</keyword>
<evidence type="ECO:0000256" key="7">
    <source>
        <dbReference type="ARBA" id="ARBA00022898"/>
    </source>
</evidence>
<proteinExistence type="inferred from homology"/>
<evidence type="ECO:0000256" key="4">
    <source>
        <dbReference type="ARBA" id="ARBA00012239"/>
    </source>
</evidence>
<dbReference type="AlphaFoldDB" id="A0A5R8KCJ7"/>
<dbReference type="InterPro" id="IPR000192">
    <property type="entry name" value="Aminotrans_V_dom"/>
</dbReference>
<dbReference type="PANTHER" id="PTHR11601:SF34">
    <property type="entry name" value="CYSTEINE DESULFURASE"/>
    <property type="match status" value="1"/>
</dbReference>
<keyword evidence="8" id="KW-0408">Iron</keyword>
<dbReference type="InterPro" id="IPR016454">
    <property type="entry name" value="Cysteine_dSase"/>
</dbReference>
<comment type="similarity">
    <text evidence="3">Belongs to the class-V pyridoxal-phosphate-dependent aminotransferase family. NifS/IscS subfamily.</text>
</comment>
<dbReference type="PANTHER" id="PTHR11601">
    <property type="entry name" value="CYSTEINE DESULFURYLASE FAMILY MEMBER"/>
    <property type="match status" value="1"/>
</dbReference>
<reference evidence="13 14" key="1">
    <citation type="submission" date="2019-05" db="EMBL/GenBank/DDBJ databases">
        <title>Verrucobacter flavum gen. nov., sp. nov. a new member of the family Verrucomicrobiaceae.</title>
        <authorList>
            <person name="Szuroczki S."/>
            <person name="Abbaszade G."/>
            <person name="Szabo A."/>
            <person name="Felfoldi T."/>
            <person name="Schumann P."/>
            <person name="Boka K."/>
            <person name="Keki Z."/>
            <person name="Toumi M."/>
            <person name="Toth E."/>
        </authorList>
    </citation>
    <scope>NUCLEOTIDE SEQUENCE [LARGE SCALE GENOMIC DNA]</scope>
    <source>
        <strain evidence="13 14">MG-N-17</strain>
    </source>
</reference>
<accession>A0A5R8KCJ7</accession>
<dbReference type="EC" id="2.8.1.7" evidence="4"/>
<evidence type="ECO:0000256" key="2">
    <source>
        <dbReference type="ARBA" id="ARBA00003120"/>
    </source>
</evidence>
<dbReference type="InterPro" id="IPR015421">
    <property type="entry name" value="PyrdxlP-dep_Trfase_major"/>
</dbReference>
<dbReference type="GO" id="GO:0008483">
    <property type="term" value="F:transaminase activity"/>
    <property type="evidence" value="ECO:0007669"/>
    <property type="project" value="UniProtKB-KW"/>
</dbReference>
<dbReference type="InterPro" id="IPR015422">
    <property type="entry name" value="PyrdxlP-dep_Trfase_small"/>
</dbReference>
<evidence type="ECO:0000256" key="8">
    <source>
        <dbReference type="ARBA" id="ARBA00023004"/>
    </source>
</evidence>
<dbReference type="GO" id="GO:0031071">
    <property type="term" value="F:cysteine desulfurase activity"/>
    <property type="evidence" value="ECO:0007669"/>
    <property type="project" value="UniProtKB-EC"/>
</dbReference>
<gene>
    <name evidence="13" type="ORF">FEM03_14965</name>
</gene>
<name>A0A5R8KCJ7_9BACT</name>